<keyword evidence="3" id="KW-0653">Protein transport</keyword>
<evidence type="ECO:0000313" key="5">
    <source>
        <dbReference type="Proteomes" id="UP000187209"/>
    </source>
</evidence>
<protein>
    <recommendedName>
        <fullName evidence="6">Importin subunit alpha</fullName>
    </recommendedName>
</protein>
<gene>
    <name evidence="4" type="ORF">SteCoe_8774</name>
</gene>
<dbReference type="OrthoDB" id="29145at2759"/>
<dbReference type="EMBL" id="MPUH01000133">
    <property type="protein sequence ID" value="OMJ89146.1"/>
    <property type="molecule type" value="Genomic_DNA"/>
</dbReference>
<evidence type="ECO:0000256" key="2">
    <source>
        <dbReference type="ARBA" id="ARBA00022448"/>
    </source>
</evidence>
<dbReference type="SUPFAM" id="SSF48371">
    <property type="entry name" value="ARM repeat"/>
    <property type="match status" value="1"/>
</dbReference>
<dbReference type="AlphaFoldDB" id="A0A1R2CJL6"/>
<accession>A0A1R2CJL6</accession>
<dbReference type="InterPro" id="IPR011989">
    <property type="entry name" value="ARM-like"/>
</dbReference>
<organism evidence="4 5">
    <name type="scientific">Stentor coeruleus</name>
    <dbReference type="NCBI Taxonomy" id="5963"/>
    <lineage>
        <taxon>Eukaryota</taxon>
        <taxon>Sar</taxon>
        <taxon>Alveolata</taxon>
        <taxon>Ciliophora</taxon>
        <taxon>Postciliodesmatophora</taxon>
        <taxon>Heterotrichea</taxon>
        <taxon>Heterotrichida</taxon>
        <taxon>Stentoridae</taxon>
        <taxon>Stentor</taxon>
    </lineage>
</organism>
<evidence type="ECO:0000313" key="4">
    <source>
        <dbReference type="EMBL" id="OMJ89146.1"/>
    </source>
</evidence>
<sequence length="501" mass="57212">MEIAINPRLGTFMQTGLPKTIEEFSQFRTIAAVALRRDKRQKHIMHKRMNKRLSSTPTIKISLEEAINQLSLSNLQSIKNFRKLLCQEKFDFLRLVQLKPDIVSYLAKGLESKKTELAFEVSWCFANLACGIPMLVNDVAGYTHVFHDIVVSGENKFLCEQACWVLGNLAADSIAKRDGLRLKFDLLKAMCNLMMLKNSSLSAVSCWAICNIIRSQQPDCRVIIESNGLGTLIELCQKTFSCQVTESLWLLSFITCTYNPNVFIQIYKPELLNTLVTYLNHYDSKSILPVIRIIGNGFLYNQNFDSIFSSSHFSQYTLKLLNNNCSQIKKETLWMLSNLFTLEYTRSFINNIGTDFFKTLNALVTDDNQEIRTEAGIALYNLAEIFSSTYLLTILSYDGPGIINAFTFNISNVPTWVNYGLYVNFDVDLLKCSLGFVILCMGFNELDKETEDVIFGEELKRTIEDCQYTMSKAMCQGNSESYIMEQCNFLLKIMKSDFEFS</sequence>
<evidence type="ECO:0000256" key="1">
    <source>
        <dbReference type="ARBA" id="ARBA00010394"/>
    </source>
</evidence>
<keyword evidence="2" id="KW-0813">Transport</keyword>
<dbReference type="Gene3D" id="1.25.10.10">
    <property type="entry name" value="Leucine-rich Repeat Variant"/>
    <property type="match status" value="1"/>
</dbReference>
<evidence type="ECO:0008006" key="6">
    <source>
        <dbReference type="Google" id="ProtNLM"/>
    </source>
</evidence>
<dbReference type="GO" id="GO:0015031">
    <property type="term" value="P:protein transport"/>
    <property type="evidence" value="ECO:0007669"/>
    <property type="project" value="UniProtKB-KW"/>
</dbReference>
<dbReference type="InterPro" id="IPR016024">
    <property type="entry name" value="ARM-type_fold"/>
</dbReference>
<comment type="similarity">
    <text evidence="1">Belongs to the importin alpha family.</text>
</comment>
<reference evidence="4 5" key="1">
    <citation type="submission" date="2016-11" db="EMBL/GenBank/DDBJ databases">
        <title>The macronuclear genome of Stentor coeruleus: a giant cell with tiny introns.</title>
        <authorList>
            <person name="Slabodnick M."/>
            <person name="Ruby J.G."/>
            <person name="Reiff S.B."/>
            <person name="Swart E.C."/>
            <person name="Gosai S."/>
            <person name="Prabakaran S."/>
            <person name="Witkowska E."/>
            <person name="Larue G.E."/>
            <person name="Fisher S."/>
            <person name="Freeman R.M."/>
            <person name="Gunawardena J."/>
            <person name="Chu W."/>
            <person name="Stover N.A."/>
            <person name="Gregory B.D."/>
            <person name="Nowacki M."/>
            <person name="Derisi J."/>
            <person name="Roy S.W."/>
            <person name="Marshall W.F."/>
            <person name="Sood P."/>
        </authorList>
    </citation>
    <scope>NUCLEOTIDE SEQUENCE [LARGE SCALE GENOMIC DNA]</scope>
    <source>
        <strain evidence="4">WM001</strain>
    </source>
</reference>
<comment type="caution">
    <text evidence="4">The sequence shown here is derived from an EMBL/GenBank/DDBJ whole genome shotgun (WGS) entry which is preliminary data.</text>
</comment>
<dbReference type="PANTHER" id="PTHR23316">
    <property type="entry name" value="IMPORTIN ALPHA"/>
    <property type="match status" value="1"/>
</dbReference>
<name>A0A1R2CJL6_9CILI</name>
<proteinExistence type="inferred from homology"/>
<keyword evidence="5" id="KW-1185">Reference proteome</keyword>
<dbReference type="Proteomes" id="UP000187209">
    <property type="component" value="Unassembled WGS sequence"/>
</dbReference>
<evidence type="ECO:0000256" key="3">
    <source>
        <dbReference type="ARBA" id="ARBA00022927"/>
    </source>
</evidence>